<organism evidence="2 3">
    <name type="scientific">Pseudomonas kuykendallii</name>
    <dbReference type="NCBI Taxonomy" id="1007099"/>
    <lineage>
        <taxon>Bacteria</taxon>
        <taxon>Pseudomonadati</taxon>
        <taxon>Pseudomonadota</taxon>
        <taxon>Gammaproteobacteria</taxon>
        <taxon>Pseudomonadales</taxon>
        <taxon>Pseudomonadaceae</taxon>
        <taxon>Pseudomonas</taxon>
    </lineage>
</organism>
<keyword evidence="3" id="KW-1185">Reference proteome</keyword>
<reference evidence="3" key="1">
    <citation type="submission" date="2016-10" db="EMBL/GenBank/DDBJ databases">
        <authorList>
            <person name="Varghese N."/>
            <person name="Submissions S."/>
        </authorList>
    </citation>
    <scope>NUCLEOTIDE SEQUENCE [LARGE SCALE GENOMIC DNA]</scope>
    <source>
        <strain evidence="3">NRRL B-59562</strain>
    </source>
</reference>
<feature type="signal peptide" evidence="1">
    <location>
        <begin position="1"/>
        <end position="26"/>
    </location>
</feature>
<dbReference type="SUPFAM" id="SSF56935">
    <property type="entry name" value="Porins"/>
    <property type="match status" value="1"/>
</dbReference>
<dbReference type="OrthoDB" id="5372286at2"/>
<proteinExistence type="predicted"/>
<dbReference type="InterPro" id="IPR032638">
    <property type="entry name" value="Porin_5"/>
</dbReference>
<sequence>MRLVSTLTGAGLCTSILMAVSNPASAAVDAKLLEMLRANGAITAEQYTDLSVELAADKEAQQAAAETQAKKQSAYDQKLAWAARTTIKGDIRLRHETVDAEGATNIAGDQDRQRVRARLGVYSEINPQVDAGIRLATGSGTSGDGRSTNQSLAGMSQKSFWLDQAYLDYHPTDIKDLHLVGGKMPQQWVSMGDVIWDGDLNPEGLAVTYKMPLAGKTELFGSTGYYILQDNVDGEGYQFEHDLRMYTGQAGIRFAPADNLKVTLGGSLYAFDNDDDTNTLAINGNAAGSNEFQLYEGFGQVDLTGLALPLSFYGQYVKNADAETTATVGKEDTAYLFGVKTKIFAFGLDYNYRDVERNSVVGAFTDSDFGNGNTGGKGHKVKVSYDIDKNFAVAASYLKAKDAWLGAAAGEGDVDTMQLDLEAKF</sequence>
<accession>A0A1H2ZSP7</accession>
<gene>
    <name evidence="2" type="ORF">SAMN05216287_2429</name>
</gene>
<dbReference type="RefSeq" id="WP_090228352.1">
    <property type="nucleotide sequence ID" value="NZ_FNNU01000003.1"/>
</dbReference>
<dbReference type="EMBL" id="FNNU01000003">
    <property type="protein sequence ID" value="SDX20307.1"/>
    <property type="molecule type" value="Genomic_DNA"/>
</dbReference>
<dbReference type="AlphaFoldDB" id="A0A1H2ZSP7"/>
<feature type="chain" id="PRO_5017484399" evidence="1">
    <location>
        <begin position="27"/>
        <end position="425"/>
    </location>
</feature>
<dbReference type="Proteomes" id="UP000243778">
    <property type="component" value="Unassembled WGS sequence"/>
</dbReference>
<evidence type="ECO:0000313" key="2">
    <source>
        <dbReference type="EMBL" id="SDX20307.1"/>
    </source>
</evidence>
<evidence type="ECO:0000256" key="1">
    <source>
        <dbReference type="SAM" id="SignalP"/>
    </source>
</evidence>
<name>A0A1H2ZSP7_9PSED</name>
<evidence type="ECO:0000313" key="3">
    <source>
        <dbReference type="Proteomes" id="UP000243778"/>
    </source>
</evidence>
<keyword evidence="1" id="KW-0732">Signal</keyword>
<dbReference type="Pfam" id="PF16930">
    <property type="entry name" value="Porin_5"/>
    <property type="match status" value="2"/>
</dbReference>
<protein>
    <submittedName>
        <fullName evidence="2">Porin</fullName>
    </submittedName>
</protein>
<dbReference type="STRING" id="1007099.SAMN05216287_2429"/>